<evidence type="ECO:0000313" key="2">
    <source>
        <dbReference type="EMBL" id="CAG8832139.1"/>
    </source>
</evidence>
<feature type="region of interest" description="Disordered" evidence="1">
    <location>
        <begin position="20"/>
        <end position="52"/>
    </location>
</feature>
<dbReference type="Gene3D" id="3.30.40.10">
    <property type="entry name" value="Zinc/RING finger domain, C3HC4 (zinc finger)"/>
    <property type="match status" value="1"/>
</dbReference>
<evidence type="ECO:0000256" key="1">
    <source>
        <dbReference type="SAM" id="MobiDB-lite"/>
    </source>
</evidence>
<proteinExistence type="predicted"/>
<sequence length="133" mass="15402">GVQPKCTYHLFANITAFKKPQGSYHSKHNGTKKNSQSKGSGSKLEMEEVNRKPLDPSLENLYQTEKKLRKSCQIKIIELQRRICNYLDINKELSEENNNLKKDLSSISQACIVCLQRPREYALVSCGHFYYCW</sequence>
<dbReference type="EMBL" id="CAJVQB010044783">
    <property type="protein sequence ID" value="CAG8832139.1"/>
    <property type="molecule type" value="Genomic_DNA"/>
</dbReference>
<protein>
    <submittedName>
        <fullName evidence="2">3137_t:CDS:1</fullName>
    </submittedName>
</protein>
<reference evidence="2 3" key="1">
    <citation type="submission" date="2021-06" db="EMBL/GenBank/DDBJ databases">
        <authorList>
            <person name="Kallberg Y."/>
            <person name="Tangrot J."/>
            <person name="Rosling A."/>
        </authorList>
    </citation>
    <scope>NUCLEOTIDE SEQUENCE [LARGE SCALE GENOMIC DNA]</scope>
    <source>
        <strain evidence="2 3">120-4 pot B 10/14</strain>
    </source>
</reference>
<feature type="non-terminal residue" evidence="2">
    <location>
        <position position="1"/>
    </location>
</feature>
<keyword evidence="3" id="KW-1185">Reference proteome</keyword>
<feature type="compositionally biased region" description="Low complexity" evidence="1">
    <location>
        <begin position="32"/>
        <end position="43"/>
    </location>
</feature>
<accession>A0ABN7WH11</accession>
<comment type="caution">
    <text evidence="2">The sequence shown here is derived from an EMBL/GenBank/DDBJ whole genome shotgun (WGS) entry which is preliminary data.</text>
</comment>
<dbReference type="Proteomes" id="UP000789901">
    <property type="component" value="Unassembled WGS sequence"/>
</dbReference>
<gene>
    <name evidence="2" type="ORF">GMARGA_LOCUS30924</name>
</gene>
<name>A0ABN7WH11_GIGMA</name>
<dbReference type="InterPro" id="IPR013083">
    <property type="entry name" value="Znf_RING/FYVE/PHD"/>
</dbReference>
<organism evidence="2 3">
    <name type="scientific">Gigaspora margarita</name>
    <dbReference type="NCBI Taxonomy" id="4874"/>
    <lineage>
        <taxon>Eukaryota</taxon>
        <taxon>Fungi</taxon>
        <taxon>Fungi incertae sedis</taxon>
        <taxon>Mucoromycota</taxon>
        <taxon>Glomeromycotina</taxon>
        <taxon>Glomeromycetes</taxon>
        <taxon>Diversisporales</taxon>
        <taxon>Gigasporaceae</taxon>
        <taxon>Gigaspora</taxon>
    </lineage>
</organism>
<evidence type="ECO:0000313" key="3">
    <source>
        <dbReference type="Proteomes" id="UP000789901"/>
    </source>
</evidence>
<feature type="non-terminal residue" evidence="2">
    <location>
        <position position="133"/>
    </location>
</feature>